<evidence type="ECO:0000256" key="1">
    <source>
        <dbReference type="SAM" id="MobiDB-lite"/>
    </source>
</evidence>
<dbReference type="Proteomes" id="UP001218579">
    <property type="component" value="Unassembled WGS sequence"/>
</dbReference>
<dbReference type="RefSeq" id="WP_272743947.1">
    <property type="nucleotide sequence ID" value="NZ_JAQQKV010000001.1"/>
</dbReference>
<sequence>MQKRIFSGLWQRIPKSVKRFLETNARKTIYSLKPFCGHQAGNVAVIFGLSAMTLVVAAGGGTDVVRQMDVRAKMQDAADAAVLRAVMSSKMTDEQREIAADQAFENNFGVENVEKYDAEGTIGKEVIGNTTHVTYTVDATIENLFLQIIGIETTTVTVVAKAQSQMRKSEIAFVLDVTGSMSTDATRIANLKSSMNSVLLSLLTNGVNASETKVAIVPFNPQVRVDKGTSYSYIDYGVGSNSEGCSSSPGDSNLCSYYRDIYGKVCYQSSNTPSDTAACKATAKFYYKSYKSGGNDWFDVMVTASGGGKNFSYTDQIQLGSKTSTSTGGCSTNSETGVETCTQGGKTTTSTTYTLKKQNGTTSGTPSTSGFTYAGDKSLIKYTNSYGSGYGSREAQVKEESGLKSSDDNKQPKKIVHYPVVPDSKSTWTGCITDREQSYDVSADAYTVNTKALYKAVSCATNNLGVIKGLTTDITTTNTYVQALKTGDSTNVTIGIQWGMEVLSPAEPFASTVAFKDDTTLKYMIVITDGENTKNRWSTKSEDIDKRTKLACEAANAQGITVFVVRVMEGNSQLLKDCATKDEYYYDLTSASQLNTALSSVFEAIKKTRLTQ</sequence>
<gene>
    <name evidence="3" type="ORF">PQU98_05765</name>
</gene>
<keyword evidence="4" id="KW-1185">Reference proteome</keyword>
<dbReference type="InterPro" id="IPR028087">
    <property type="entry name" value="Tad_N"/>
</dbReference>
<feature type="domain" description="VWFA" evidence="2">
    <location>
        <begin position="481"/>
        <end position="605"/>
    </location>
</feature>
<dbReference type="SUPFAM" id="SSF53300">
    <property type="entry name" value="vWA-like"/>
    <property type="match status" value="1"/>
</dbReference>
<dbReference type="InterPro" id="IPR002035">
    <property type="entry name" value="VWF_A"/>
</dbReference>
<organism evidence="3 4">
    <name type="scientific">Asticcacaulis machinosus</name>
    <dbReference type="NCBI Taxonomy" id="2984211"/>
    <lineage>
        <taxon>Bacteria</taxon>
        <taxon>Pseudomonadati</taxon>
        <taxon>Pseudomonadota</taxon>
        <taxon>Alphaproteobacteria</taxon>
        <taxon>Caulobacterales</taxon>
        <taxon>Caulobacteraceae</taxon>
        <taxon>Asticcacaulis</taxon>
    </lineage>
</organism>
<name>A0ABT5HHZ7_9CAUL</name>
<dbReference type="InterPro" id="IPR036465">
    <property type="entry name" value="vWFA_dom_sf"/>
</dbReference>
<dbReference type="EMBL" id="JAQQKV010000001">
    <property type="protein sequence ID" value="MDC7675623.1"/>
    <property type="molecule type" value="Genomic_DNA"/>
</dbReference>
<evidence type="ECO:0000259" key="2">
    <source>
        <dbReference type="PROSITE" id="PS50234"/>
    </source>
</evidence>
<evidence type="ECO:0000313" key="3">
    <source>
        <dbReference type="EMBL" id="MDC7675623.1"/>
    </source>
</evidence>
<evidence type="ECO:0000313" key="4">
    <source>
        <dbReference type="Proteomes" id="UP001218579"/>
    </source>
</evidence>
<feature type="region of interest" description="Disordered" evidence="1">
    <location>
        <begin position="391"/>
        <end position="411"/>
    </location>
</feature>
<dbReference type="PROSITE" id="PS50234">
    <property type="entry name" value="VWFA"/>
    <property type="match status" value="1"/>
</dbReference>
<protein>
    <submittedName>
        <fullName evidence="3">Tad domain-containing protein</fullName>
    </submittedName>
</protein>
<feature type="compositionally biased region" description="Basic and acidic residues" evidence="1">
    <location>
        <begin position="395"/>
        <end position="411"/>
    </location>
</feature>
<accession>A0ABT5HHZ7</accession>
<reference evidence="3 4" key="1">
    <citation type="submission" date="2023-01" db="EMBL/GenBank/DDBJ databases">
        <title>Novel species of the genus Asticcacaulis isolated from rivers.</title>
        <authorList>
            <person name="Lu H."/>
        </authorList>
    </citation>
    <scope>NUCLEOTIDE SEQUENCE [LARGE SCALE GENOMIC DNA]</scope>
    <source>
        <strain evidence="3 4">LKC15W</strain>
    </source>
</reference>
<proteinExistence type="predicted"/>
<comment type="caution">
    <text evidence="3">The sequence shown here is derived from an EMBL/GenBank/DDBJ whole genome shotgun (WGS) entry which is preliminary data.</text>
</comment>
<dbReference type="Gene3D" id="3.40.50.410">
    <property type="entry name" value="von Willebrand factor, type A domain"/>
    <property type="match status" value="2"/>
</dbReference>
<dbReference type="Pfam" id="PF13400">
    <property type="entry name" value="Tad"/>
    <property type="match status" value="1"/>
</dbReference>